<evidence type="ECO:0000313" key="3">
    <source>
        <dbReference type="Proteomes" id="UP000712080"/>
    </source>
</evidence>
<dbReference type="RefSeq" id="WP_169526096.1">
    <property type="nucleotide sequence ID" value="NZ_JAAMPU010000098.1"/>
</dbReference>
<dbReference type="AlphaFoldDB" id="A0A972FK02"/>
<dbReference type="SUPFAM" id="SSF55729">
    <property type="entry name" value="Acyl-CoA N-acyltransferases (Nat)"/>
    <property type="match status" value="1"/>
</dbReference>
<accession>A0A972FK02</accession>
<dbReference type="Proteomes" id="UP000712080">
    <property type="component" value="Unassembled WGS sequence"/>
</dbReference>
<organism evidence="2 3">
    <name type="scientific">Flavobacterium silvaticum</name>
    <dbReference type="NCBI Taxonomy" id="1852020"/>
    <lineage>
        <taxon>Bacteria</taxon>
        <taxon>Pseudomonadati</taxon>
        <taxon>Bacteroidota</taxon>
        <taxon>Flavobacteriia</taxon>
        <taxon>Flavobacteriales</taxon>
        <taxon>Flavobacteriaceae</taxon>
        <taxon>Flavobacterium</taxon>
    </lineage>
</organism>
<dbReference type="Gene3D" id="3.40.630.30">
    <property type="match status" value="1"/>
</dbReference>
<sequence length="94" mass="10775">MQFSDNTAEHQFELDLGTDKAILEYAISGNKIHLTHTEVPKPYRGNGVAAELTKKALQYIRSKNLELVPLCPYTQYYVNNHSEFHDLLSDGYQM</sequence>
<evidence type="ECO:0000313" key="2">
    <source>
        <dbReference type="EMBL" id="NMH27092.1"/>
    </source>
</evidence>
<comment type="caution">
    <text evidence="2">The sequence shown here is derived from an EMBL/GenBank/DDBJ whole genome shotgun (WGS) entry which is preliminary data.</text>
</comment>
<keyword evidence="3" id="KW-1185">Reference proteome</keyword>
<reference evidence="2" key="1">
    <citation type="submission" date="2020-02" db="EMBL/GenBank/DDBJ databases">
        <title>Flavobacterium sp. genome.</title>
        <authorList>
            <person name="Jung H.S."/>
            <person name="Baek J.H."/>
            <person name="Jeon C.O."/>
        </authorList>
    </citation>
    <scope>NUCLEOTIDE SEQUENCE</scope>
    <source>
        <strain evidence="2">SE-s28</strain>
    </source>
</reference>
<feature type="domain" description="N-acetyltransferase" evidence="1">
    <location>
        <begin position="4"/>
        <end position="89"/>
    </location>
</feature>
<dbReference type="InterPro" id="IPR045057">
    <property type="entry name" value="Gcn5-rel_NAT"/>
</dbReference>
<evidence type="ECO:0000259" key="1">
    <source>
        <dbReference type="PROSITE" id="PS51729"/>
    </source>
</evidence>
<proteinExistence type="predicted"/>
<gene>
    <name evidence="2" type="ORF">G6047_03530</name>
</gene>
<dbReference type="EMBL" id="JAAMPU010000098">
    <property type="protein sequence ID" value="NMH27092.1"/>
    <property type="molecule type" value="Genomic_DNA"/>
</dbReference>
<dbReference type="PROSITE" id="PS51729">
    <property type="entry name" value="GNAT_YJDJ"/>
    <property type="match status" value="1"/>
</dbReference>
<protein>
    <submittedName>
        <fullName evidence="2">N-acetyltransferase</fullName>
    </submittedName>
</protein>
<name>A0A972FK02_9FLAO</name>
<dbReference type="PANTHER" id="PTHR31435">
    <property type="entry name" value="PROTEIN NATD1"/>
    <property type="match status" value="1"/>
</dbReference>
<dbReference type="InterPro" id="IPR031165">
    <property type="entry name" value="GNAT_YJDJ"/>
</dbReference>
<dbReference type="Pfam" id="PF14542">
    <property type="entry name" value="Acetyltransf_CG"/>
    <property type="match status" value="1"/>
</dbReference>
<dbReference type="InterPro" id="IPR016181">
    <property type="entry name" value="Acyl_CoA_acyltransferase"/>
</dbReference>
<dbReference type="PANTHER" id="PTHR31435:SF10">
    <property type="entry name" value="BSR4717 PROTEIN"/>
    <property type="match status" value="1"/>
</dbReference>